<dbReference type="EMBL" id="BARU01000973">
    <property type="protein sequence ID" value="GAH27429.1"/>
    <property type="molecule type" value="Genomic_DNA"/>
</dbReference>
<gene>
    <name evidence="1" type="ORF">S03H2_02792</name>
</gene>
<reference evidence="1" key="1">
    <citation type="journal article" date="2014" name="Front. Microbiol.">
        <title>High frequency of phylogenetically diverse reductive dehalogenase-homologous genes in deep subseafloor sedimentary metagenomes.</title>
        <authorList>
            <person name="Kawai M."/>
            <person name="Futagami T."/>
            <person name="Toyoda A."/>
            <person name="Takaki Y."/>
            <person name="Nishi S."/>
            <person name="Hori S."/>
            <person name="Arai W."/>
            <person name="Tsubouchi T."/>
            <person name="Morono Y."/>
            <person name="Uchiyama I."/>
            <person name="Ito T."/>
            <person name="Fujiyama A."/>
            <person name="Inagaki F."/>
            <person name="Takami H."/>
        </authorList>
    </citation>
    <scope>NUCLEOTIDE SEQUENCE</scope>
    <source>
        <strain evidence="1">Expedition CK06-06</strain>
    </source>
</reference>
<evidence type="ECO:0000313" key="1">
    <source>
        <dbReference type="EMBL" id="GAH27429.1"/>
    </source>
</evidence>
<name>X1FDE1_9ZZZZ</name>
<feature type="non-terminal residue" evidence="1">
    <location>
        <position position="1"/>
    </location>
</feature>
<protein>
    <submittedName>
        <fullName evidence="1">Uncharacterized protein</fullName>
    </submittedName>
</protein>
<organism evidence="1">
    <name type="scientific">marine sediment metagenome</name>
    <dbReference type="NCBI Taxonomy" id="412755"/>
    <lineage>
        <taxon>unclassified sequences</taxon>
        <taxon>metagenomes</taxon>
        <taxon>ecological metagenomes</taxon>
    </lineage>
</organism>
<dbReference type="AlphaFoldDB" id="X1FDE1"/>
<proteinExistence type="predicted"/>
<accession>X1FDE1</accession>
<sequence length="48" mass="5331">GEGMVKWKCRNCGTDFEARSPHIDFGSGERVDPKCPSCESYAVKPIIE</sequence>
<comment type="caution">
    <text evidence="1">The sequence shown here is derived from an EMBL/GenBank/DDBJ whole genome shotgun (WGS) entry which is preliminary data.</text>
</comment>